<proteinExistence type="predicted"/>
<keyword evidence="1" id="KW-0106">Calcium</keyword>
<organism evidence="2 3">
    <name type="scientific">Marinomonas colpomeniae</name>
    <dbReference type="NCBI Taxonomy" id="2774408"/>
    <lineage>
        <taxon>Bacteria</taxon>
        <taxon>Pseudomonadati</taxon>
        <taxon>Pseudomonadota</taxon>
        <taxon>Gammaproteobacteria</taxon>
        <taxon>Oceanospirillales</taxon>
        <taxon>Oceanospirillaceae</taxon>
        <taxon>Marinomonas</taxon>
    </lineage>
</organism>
<keyword evidence="3" id="KW-1185">Reference proteome</keyword>
<evidence type="ECO:0000313" key="2">
    <source>
        <dbReference type="EMBL" id="MBD5772196.1"/>
    </source>
</evidence>
<dbReference type="Gene3D" id="2.150.10.10">
    <property type="entry name" value="Serralysin-like metalloprotease, C-terminal"/>
    <property type="match status" value="1"/>
</dbReference>
<dbReference type="EMBL" id="JACYFC010000004">
    <property type="protein sequence ID" value="MBD5772196.1"/>
    <property type="molecule type" value="Genomic_DNA"/>
</dbReference>
<dbReference type="NCBIfam" id="TIGR03661">
    <property type="entry name" value="T1SS_VCA0849"/>
    <property type="match status" value="1"/>
</dbReference>
<dbReference type="InterPro" id="IPR018511">
    <property type="entry name" value="Hemolysin-typ_Ca-bd_CS"/>
</dbReference>
<accession>A0ABR8P1N9</accession>
<dbReference type="RefSeq" id="WP_191595570.1">
    <property type="nucleotide sequence ID" value="NZ_JACYFC010000004.1"/>
</dbReference>
<gene>
    <name evidence="2" type="ORF">IF202_14250</name>
</gene>
<dbReference type="NCBIfam" id="NF012196">
    <property type="entry name" value="Ig_like_ice"/>
    <property type="match status" value="2"/>
</dbReference>
<dbReference type="InterPro" id="IPR011049">
    <property type="entry name" value="Serralysin-like_metalloprot_C"/>
</dbReference>
<reference evidence="2 3" key="1">
    <citation type="submission" date="2020-09" db="EMBL/GenBank/DDBJ databases">
        <title>Marinomonas sp. nov., isolated from the cysticercosis algae of Qingdao, China.</title>
        <authorList>
            <person name="Sun X."/>
        </authorList>
    </citation>
    <scope>NUCLEOTIDE SEQUENCE [LARGE SCALE GENOMIC DNA]</scope>
    <source>
        <strain evidence="2 3">SM2066</strain>
    </source>
</reference>
<dbReference type="InterPro" id="IPR019960">
    <property type="entry name" value="T1SS_VCA0849"/>
</dbReference>
<sequence length="809" mass="83218">MSDSSISFATLGDPIGYVTKLSGSAVVQSIDGQDRLIKLGDPIFFGETVVTRSDGSVTISFIDDTYVVIGPYSSVEMEKEIVGTGEAEESGESSVADIDTLQQAILEGADPTSIQDAPASGEALVEAQHRVDVSVLRNNADALPSYGYDTSGELSEDLETISLDESTGSTNSISINSISVNDVVVVNAPTITISGDTNNDNIYNAAELGTDGTVTAIISLPSSFDATTEALKINGVIYILSAAEIAAGVVTVEIDPEETITAQITDDAGNTSTEIIATALEADIIADAGTVVINSITADDVINLAESTSTITVTGTAIGGDISEDDVVILVINNVTYTTTVDSLGKWSVDVAGSDLTSDSVFDAIVSSGDVAGNTVSSIGTSTHTVDTKAFGQIDVYKITGDSVIGTSESAVGKTVDITGYVGNDARPGDAITVTLNGVQIGQGTVSTTQNSDGKYLYTVAVLGSDLAATTAVAPYITVTVTGEDEVGNAFSTESTEVYSVDSSGSVVVDLYVTDSDSIINVNEEKNVTVGGWLEEGGSVTSISITDKNGKVLTIANGFVLDSSGGWSSFEKSVDVSTLADGSLRVVLSIVDNYGVSGTSSAVVLTKDSDDVSYLNDIDSTDAKIAVINNTQGPLSGTANDDDLRGDEDNTVDTIDGYGGDDILIGNSGSDTLNGGSGDDVLIGGMLGSDDGYIDTLTGGMGDDIFILQDTGSLDVIADFNAQEDKLDLTALLTGLVDNPGTGADMLAIEEFLSANIKVTDQSVKVDGDEVATFGVDSYFDSDGSGVVNSSDYIKVIFNDQEYSINIDG</sequence>
<dbReference type="Pfam" id="PF00353">
    <property type="entry name" value="HemolysinCabind"/>
    <property type="match status" value="1"/>
</dbReference>
<dbReference type="Gene3D" id="2.60.40.10">
    <property type="entry name" value="Immunoglobulins"/>
    <property type="match status" value="2"/>
</dbReference>
<comment type="caution">
    <text evidence="2">The sequence shown here is derived from an EMBL/GenBank/DDBJ whole genome shotgun (WGS) entry which is preliminary data.</text>
</comment>
<dbReference type="PROSITE" id="PS00018">
    <property type="entry name" value="EF_HAND_1"/>
    <property type="match status" value="1"/>
</dbReference>
<dbReference type="InterPro" id="IPR018247">
    <property type="entry name" value="EF_Hand_1_Ca_BS"/>
</dbReference>
<dbReference type="NCBIfam" id="NF033510">
    <property type="entry name" value="Ca_tandemer"/>
    <property type="match status" value="1"/>
</dbReference>
<dbReference type="InterPro" id="IPR001343">
    <property type="entry name" value="Hemolysn_Ca-bd"/>
</dbReference>
<protein>
    <submittedName>
        <fullName evidence="2">Retention module-containing protein</fullName>
    </submittedName>
</protein>
<dbReference type="PROSITE" id="PS00330">
    <property type="entry name" value="HEMOLYSIN_CALCIUM"/>
    <property type="match status" value="1"/>
</dbReference>
<evidence type="ECO:0000313" key="3">
    <source>
        <dbReference type="Proteomes" id="UP000604161"/>
    </source>
</evidence>
<dbReference type="PRINTS" id="PR00313">
    <property type="entry name" value="CABNDNGRPT"/>
</dbReference>
<dbReference type="InterPro" id="IPR013783">
    <property type="entry name" value="Ig-like_fold"/>
</dbReference>
<dbReference type="Proteomes" id="UP000604161">
    <property type="component" value="Unassembled WGS sequence"/>
</dbReference>
<dbReference type="NCBIfam" id="NF033682">
    <property type="entry name" value="retention_LapA"/>
    <property type="match status" value="1"/>
</dbReference>
<name>A0ABR8P1N9_9GAMM</name>
<dbReference type="SUPFAM" id="SSF51120">
    <property type="entry name" value="beta-Roll"/>
    <property type="match status" value="1"/>
</dbReference>
<dbReference type="InterPro" id="IPR049826">
    <property type="entry name" value="Ig-like_ice"/>
</dbReference>
<evidence type="ECO:0000256" key="1">
    <source>
        <dbReference type="ARBA" id="ARBA00022837"/>
    </source>
</evidence>
<dbReference type="InterPro" id="IPR047777">
    <property type="entry name" value="LapA-like_RM"/>
</dbReference>